<name>A0A075R9V2_BRELA</name>
<keyword evidence="5 10" id="KW-1133">Transmembrane helix</keyword>
<keyword evidence="7 9" id="KW-0807">Transducer</keyword>
<keyword evidence="14" id="KW-1185">Reference proteome</keyword>
<evidence type="ECO:0000256" key="9">
    <source>
        <dbReference type="PROSITE-ProRule" id="PRU00284"/>
    </source>
</evidence>
<dbReference type="GO" id="GO:0005886">
    <property type="term" value="C:plasma membrane"/>
    <property type="evidence" value="ECO:0007669"/>
    <property type="project" value="UniProtKB-SubCell"/>
</dbReference>
<evidence type="ECO:0000313" key="13">
    <source>
        <dbReference type="EMBL" id="AIG28043.1"/>
    </source>
</evidence>
<dbReference type="PANTHER" id="PTHR32089">
    <property type="entry name" value="METHYL-ACCEPTING CHEMOTAXIS PROTEIN MCPB"/>
    <property type="match status" value="1"/>
</dbReference>
<dbReference type="PANTHER" id="PTHR32089:SF114">
    <property type="entry name" value="METHYL-ACCEPTING CHEMOTAXIS PROTEIN MCPB"/>
    <property type="match status" value="1"/>
</dbReference>
<feature type="domain" description="Methyl-accepting transducer" evidence="11">
    <location>
        <begin position="377"/>
        <end position="614"/>
    </location>
</feature>
<dbReference type="STRING" id="1042163.BRLA_c037430"/>
<evidence type="ECO:0000256" key="10">
    <source>
        <dbReference type="SAM" id="Phobius"/>
    </source>
</evidence>
<dbReference type="Gene3D" id="1.10.287.950">
    <property type="entry name" value="Methyl-accepting chemotaxis protein"/>
    <property type="match status" value="1"/>
</dbReference>
<dbReference type="InterPro" id="IPR033479">
    <property type="entry name" value="dCache_1"/>
</dbReference>
<dbReference type="CDD" id="cd18773">
    <property type="entry name" value="PDC1_HK_sensor"/>
    <property type="match status" value="1"/>
</dbReference>
<evidence type="ECO:0000256" key="1">
    <source>
        <dbReference type="ARBA" id="ARBA00004651"/>
    </source>
</evidence>
<proteinExistence type="inferred from homology"/>
<evidence type="ECO:0000256" key="8">
    <source>
        <dbReference type="ARBA" id="ARBA00029447"/>
    </source>
</evidence>
<accession>A0A075R9V2</accession>
<dbReference type="CDD" id="cd06225">
    <property type="entry name" value="HAMP"/>
    <property type="match status" value="1"/>
</dbReference>
<evidence type="ECO:0000256" key="2">
    <source>
        <dbReference type="ARBA" id="ARBA00022475"/>
    </source>
</evidence>
<dbReference type="Pfam" id="PF00672">
    <property type="entry name" value="HAMP"/>
    <property type="match status" value="1"/>
</dbReference>
<dbReference type="Gene3D" id="6.10.340.10">
    <property type="match status" value="1"/>
</dbReference>
<dbReference type="Proteomes" id="UP000005850">
    <property type="component" value="Chromosome"/>
</dbReference>
<sequence>MKWLDIRNSIFNRKTLRSRLMFLIIVVLILQGILIGYSSYYISKWQLEQKLEETAKSNVSLLNQAIDQIIQLEIANLDTLVLQITSSQIDTQSPELRKIMEDFAKQHPEIEIVTVGNQNGAWMKAPNPGKQDYDPRTRDWYKQVMKDPSAIAIHNPVISMTTKNYVLNIGKALPDGQGAVSISLSINKLHELVGSVKFGSEGYAYLLDRTNKFMSHPTQAMGHQVDGEQYTYIQQNDKGSIGYDSPENGKKLKAVFETNPLTGWKIAGVLSNEEYAKASAPILNQTAFILVVFLVAASILIFIWTSKITKPVELLAVAAKRVSDGYLDEKVNINQNDEIGQLATNFNEMVGSLRGIVTEMKETSNQLAASSQQMTASTLQNSKAVEYVTELIEESANGSKAQAVATSESARTMEEMSSGIFKIAESANAIVDSSAKTSEDVQNGNQKVIVVTEQMEAIRQSVEESAGIMEQLQKHSGQIAEMSTAIVDIAEQTNLLSLNAAIEAARAGEQGRGFAVVANEVRKLADQSKQTADRIQEIIIQVTSLTQNASEVMKKKVHADVQKGIVVTTEAREAFTNIQASTQHIVEQIHDVSAITEQMSASAQEVSASMREIAQIAQGMATSSQSVTGASEEQLASMEEITSSATALTKMAEGMRRAVERFKINE</sequence>
<evidence type="ECO:0000256" key="3">
    <source>
        <dbReference type="ARBA" id="ARBA00022500"/>
    </source>
</evidence>
<dbReference type="Gene3D" id="3.30.450.20">
    <property type="entry name" value="PAS domain"/>
    <property type="match status" value="2"/>
</dbReference>
<dbReference type="eggNOG" id="COG0840">
    <property type="taxonomic scope" value="Bacteria"/>
</dbReference>
<protein>
    <submittedName>
        <fullName evidence="13">Methyl-accepting chemotaxis protein McpB</fullName>
    </submittedName>
</protein>
<evidence type="ECO:0000313" key="14">
    <source>
        <dbReference type="Proteomes" id="UP000005850"/>
    </source>
</evidence>
<evidence type="ECO:0000259" key="12">
    <source>
        <dbReference type="PROSITE" id="PS50885"/>
    </source>
</evidence>
<dbReference type="CDD" id="cd12912">
    <property type="entry name" value="PDC2_MCP_like"/>
    <property type="match status" value="1"/>
</dbReference>
<comment type="similarity">
    <text evidence="8">Belongs to the methyl-accepting chemotaxis (MCP) protein family.</text>
</comment>
<dbReference type="KEGG" id="blr:BRLA_c037430"/>
<dbReference type="Pfam" id="PF00015">
    <property type="entry name" value="MCPsignal"/>
    <property type="match status" value="1"/>
</dbReference>
<dbReference type="InterPro" id="IPR003660">
    <property type="entry name" value="HAMP_dom"/>
</dbReference>
<dbReference type="AlphaFoldDB" id="A0A075R9V2"/>
<comment type="subcellular location">
    <subcellularLocation>
        <location evidence="1">Cell membrane</location>
        <topology evidence="1">Multi-pass membrane protein</topology>
    </subcellularLocation>
</comment>
<feature type="domain" description="HAMP" evidence="12">
    <location>
        <begin position="306"/>
        <end position="358"/>
    </location>
</feature>
<dbReference type="RefSeq" id="WP_003338792.1">
    <property type="nucleotide sequence ID" value="NZ_CP007806.1"/>
</dbReference>
<evidence type="ECO:0000256" key="6">
    <source>
        <dbReference type="ARBA" id="ARBA00023136"/>
    </source>
</evidence>
<dbReference type="PROSITE" id="PS50885">
    <property type="entry name" value="HAMP"/>
    <property type="match status" value="1"/>
</dbReference>
<dbReference type="PROSITE" id="PS50111">
    <property type="entry name" value="CHEMOTAXIS_TRANSDUC_2"/>
    <property type="match status" value="1"/>
</dbReference>
<dbReference type="SUPFAM" id="SSF58104">
    <property type="entry name" value="Methyl-accepting chemotaxis protein (MCP) signaling domain"/>
    <property type="match status" value="1"/>
</dbReference>
<evidence type="ECO:0000256" key="5">
    <source>
        <dbReference type="ARBA" id="ARBA00022989"/>
    </source>
</evidence>
<dbReference type="EMBL" id="CP007806">
    <property type="protein sequence ID" value="AIG28043.1"/>
    <property type="molecule type" value="Genomic_DNA"/>
</dbReference>
<dbReference type="HOGENOM" id="CLU_000445_107_19_9"/>
<keyword evidence="3" id="KW-0145">Chemotaxis</keyword>
<evidence type="ECO:0000256" key="4">
    <source>
        <dbReference type="ARBA" id="ARBA00022692"/>
    </source>
</evidence>
<dbReference type="GO" id="GO:0007165">
    <property type="term" value="P:signal transduction"/>
    <property type="evidence" value="ECO:0007669"/>
    <property type="project" value="UniProtKB-KW"/>
</dbReference>
<organism evidence="13 14">
    <name type="scientific">Brevibacillus laterosporus LMG 15441</name>
    <dbReference type="NCBI Taxonomy" id="1042163"/>
    <lineage>
        <taxon>Bacteria</taxon>
        <taxon>Bacillati</taxon>
        <taxon>Bacillota</taxon>
        <taxon>Bacilli</taxon>
        <taxon>Bacillales</taxon>
        <taxon>Paenibacillaceae</taxon>
        <taxon>Brevibacillus</taxon>
    </lineage>
</organism>
<reference evidence="13 14" key="1">
    <citation type="journal article" date="2011" name="J. Bacteriol.">
        <title>Genome sequence of Brevibacillus laterosporus LMG 15441, a pathogen of invertebrates.</title>
        <authorList>
            <person name="Djukic M."/>
            <person name="Poehlein A."/>
            <person name="Thurmer A."/>
            <person name="Daniel R."/>
        </authorList>
    </citation>
    <scope>NUCLEOTIDE SEQUENCE [LARGE SCALE GENOMIC DNA]</scope>
    <source>
        <strain evidence="13 14">LMG 15441</strain>
    </source>
</reference>
<dbReference type="CDD" id="cd11386">
    <property type="entry name" value="MCP_signal"/>
    <property type="match status" value="1"/>
</dbReference>
<dbReference type="Pfam" id="PF02743">
    <property type="entry name" value="dCache_1"/>
    <property type="match status" value="1"/>
</dbReference>
<dbReference type="SMART" id="SM00304">
    <property type="entry name" value="HAMP"/>
    <property type="match status" value="1"/>
</dbReference>
<keyword evidence="2" id="KW-1003">Cell membrane</keyword>
<evidence type="ECO:0000259" key="11">
    <source>
        <dbReference type="PROSITE" id="PS50111"/>
    </source>
</evidence>
<gene>
    <name evidence="13" type="primary">mcpB_5</name>
    <name evidence="13" type="ORF">BRLA_c037430</name>
</gene>
<dbReference type="SMART" id="SM00283">
    <property type="entry name" value="MA"/>
    <property type="match status" value="1"/>
</dbReference>
<dbReference type="InterPro" id="IPR004089">
    <property type="entry name" value="MCPsignal_dom"/>
</dbReference>
<dbReference type="GO" id="GO:0006935">
    <property type="term" value="P:chemotaxis"/>
    <property type="evidence" value="ECO:0007669"/>
    <property type="project" value="UniProtKB-KW"/>
</dbReference>
<feature type="transmembrane region" description="Helical" evidence="10">
    <location>
        <begin position="287"/>
        <end position="305"/>
    </location>
</feature>
<evidence type="ECO:0000256" key="7">
    <source>
        <dbReference type="ARBA" id="ARBA00023224"/>
    </source>
</evidence>
<keyword evidence="6 10" id="KW-0472">Membrane</keyword>
<keyword evidence="4 10" id="KW-0812">Transmembrane</keyword>
<feature type="transmembrane region" description="Helical" evidence="10">
    <location>
        <begin position="20"/>
        <end position="42"/>
    </location>
</feature>